<organism evidence="2 3">
    <name type="scientific">Alteriqipengyuania abyssalis</name>
    <dbReference type="NCBI Taxonomy" id="2860200"/>
    <lineage>
        <taxon>Bacteria</taxon>
        <taxon>Pseudomonadati</taxon>
        <taxon>Pseudomonadota</taxon>
        <taxon>Alphaproteobacteria</taxon>
        <taxon>Sphingomonadales</taxon>
        <taxon>Erythrobacteraceae</taxon>
        <taxon>Alteriqipengyuania</taxon>
    </lineage>
</organism>
<proteinExistence type="predicted"/>
<evidence type="ECO:0008006" key="4">
    <source>
        <dbReference type="Google" id="ProtNLM"/>
    </source>
</evidence>
<evidence type="ECO:0000313" key="3">
    <source>
        <dbReference type="Proteomes" id="UP000759298"/>
    </source>
</evidence>
<keyword evidence="1" id="KW-0175">Coiled coil</keyword>
<reference evidence="2 3" key="1">
    <citation type="submission" date="2021-07" db="EMBL/GenBank/DDBJ databases">
        <title>Alteriqipengyuania abyssalis NZ-12B nov, sp.nov isolated from deep sea sponge in pacific ocean.</title>
        <authorList>
            <person name="Tareen S."/>
            <person name="Wink J."/>
        </authorList>
    </citation>
    <scope>NUCLEOTIDE SEQUENCE [LARGE SCALE GENOMIC DNA]</scope>
    <source>
        <strain evidence="2 3">NZ-12B</strain>
    </source>
</reference>
<feature type="coiled-coil region" evidence="1">
    <location>
        <begin position="77"/>
        <end position="133"/>
    </location>
</feature>
<comment type="caution">
    <text evidence="2">The sequence shown here is derived from an EMBL/GenBank/DDBJ whole genome shotgun (WGS) entry which is preliminary data.</text>
</comment>
<feature type="coiled-coil region" evidence="1">
    <location>
        <begin position="190"/>
        <end position="217"/>
    </location>
</feature>
<gene>
    <name evidence="2" type="ORF">KYN89_15255</name>
</gene>
<dbReference type="RefSeq" id="WP_222825874.1">
    <property type="nucleotide sequence ID" value="NZ_JAHWXP010000006.1"/>
</dbReference>
<protein>
    <recommendedName>
        <fullName evidence="4">Chromosome segregation protein SMC</fullName>
    </recommendedName>
</protein>
<name>A0ABS7PH52_9SPHN</name>
<evidence type="ECO:0000256" key="1">
    <source>
        <dbReference type="SAM" id="Coils"/>
    </source>
</evidence>
<sequence length="319" mass="36858">NLSHQPEGRDRLPLGRLKGWWNTAAFELAFLRREISAARVNLEEANRRFDTTEAVAAIKQCEAEIAHAVDKRFSASLNAAATKVDEAQRQLARAISIEKLLKRSFEAELEPLYQQHRNLKEQLNEAHEEKSDAWDRLNSAKSSLDHWHARSKRNFMGNKDRELPRYSLFGQNLSDRDHYKDQRDSAWRDIEEAKDEIEAIKAKLAQLNAEIATVKSDRALMKQHRSDGLNAKLATENSAAARERLDSAKVPLQRLGKEKEDFRRELELEKRLSELRAKPDALRWNRAAFLETFRSPEQRAIRKSAFAAERERVSSPDRI</sequence>
<dbReference type="Proteomes" id="UP000759298">
    <property type="component" value="Unassembled WGS sequence"/>
</dbReference>
<accession>A0ABS7PH52</accession>
<evidence type="ECO:0000313" key="2">
    <source>
        <dbReference type="EMBL" id="MBY8338405.1"/>
    </source>
</evidence>
<keyword evidence="3" id="KW-1185">Reference proteome</keyword>
<dbReference type="EMBL" id="JAHWXP010000006">
    <property type="protein sequence ID" value="MBY8338405.1"/>
    <property type="molecule type" value="Genomic_DNA"/>
</dbReference>
<feature type="non-terminal residue" evidence="2">
    <location>
        <position position="1"/>
    </location>
</feature>